<dbReference type="AlphaFoldDB" id="U3B167"/>
<name>U3B167_9VIBR</name>
<gene>
    <name evidence="2" type="ORF">VEZ01S_19_01250</name>
</gene>
<evidence type="ECO:0000313" key="2">
    <source>
        <dbReference type="EMBL" id="GAD79710.1"/>
    </source>
</evidence>
<feature type="region of interest" description="Disordered" evidence="1">
    <location>
        <begin position="1"/>
        <end position="27"/>
    </location>
</feature>
<comment type="caution">
    <text evidence="2">The sequence shown here is derived from an EMBL/GenBank/DDBJ whole genome shotgun (WGS) entry which is preliminary data.</text>
</comment>
<evidence type="ECO:0000256" key="1">
    <source>
        <dbReference type="SAM" id="MobiDB-lite"/>
    </source>
</evidence>
<dbReference type="EMBL" id="BATM01000019">
    <property type="protein sequence ID" value="GAD79710.1"/>
    <property type="molecule type" value="Genomic_DNA"/>
</dbReference>
<sequence>MSDLEKELEAMAKEAEDQPEQKLPSIEEQKKIAAELKKLEEAGELTPEILEQYFGKFYSESETPVH</sequence>
<keyword evidence="3" id="KW-1185">Reference proteome</keyword>
<evidence type="ECO:0008006" key="4">
    <source>
        <dbReference type="Google" id="ProtNLM"/>
    </source>
</evidence>
<reference evidence="2 3" key="1">
    <citation type="submission" date="2013-09" db="EMBL/GenBank/DDBJ databases">
        <title>Whole genome shotgun sequence of Vibrio ezurae NBRC 102218.</title>
        <authorList>
            <person name="Yoshida I."/>
            <person name="Hosoyama A."/>
            <person name="Numata M."/>
            <person name="Hashimoto M."/>
            <person name="Hosoyama Y."/>
            <person name="Tsuchikane K."/>
            <person name="Noguchi M."/>
            <person name="Hirakata S."/>
            <person name="Ichikawa N."/>
            <person name="Ohji S."/>
            <person name="Yamazoe A."/>
            <person name="Fujita N."/>
        </authorList>
    </citation>
    <scope>NUCLEOTIDE SEQUENCE [LARGE SCALE GENOMIC DNA]</scope>
    <source>
        <strain evidence="2 3">NBRC 102218</strain>
    </source>
</reference>
<organism evidence="2 3">
    <name type="scientific">Vibrio ezurae NBRC 102218</name>
    <dbReference type="NCBI Taxonomy" id="1219080"/>
    <lineage>
        <taxon>Bacteria</taxon>
        <taxon>Pseudomonadati</taxon>
        <taxon>Pseudomonadota</taxon>
        <taxon>Gammaproteobacteria</taxon>
        <taxon>Vibrionales</taxon>
        <taxon>Vibrionaceae</taxon>
        <taxon>Vibrio</taxon>
    </lineage>
</organism>
<dbReference type="Proteomes" id="UP000016562">
    <property type="component" value="Unassembled WGS sequence"/>
</dbReference>
<evidence type="ECO:0000313" key="3">
    <source>
        <dbReference type="Proteomes" id="UP000016562"/>
    </source>
</evidence>
<dbReference type="RefSeq" id="WP_021713419.1">
    <property type="nucleotide sequence ID" value="NZ_BATM01000019.1"/>
</dbReference>
<dbReference type="eggNOG" id="ENOG5031NIT">
    <property type="taxonomic scope" value="Bacteria"/>
</dbReference>
<accession>U3B167</accession>
<protein>
    <recommendedName>
        <fullName evidence="4">Chromosome partitioning protein ParA</fullName>
    </recommendedName>
</protein>
<proteinExistence type="predicted"/>